<dbReference type="InterPro" id="IPR001486">
    <property type="entry name" value="Hemoglobin_trunc"/>
</dbReference>
<organism evidence="7 8">
    <name type="scientific">Pseudoclavibacter albus</name>
    <dbReference type="NCBI Taxonomy" id="272241"/>
    <lineage>
        <taxon>Bacteria</taxon>
        <taxon>Bacillati</taxon>
        <taxon>Actinomycetota</taxon>
        <taxon>Actinomycetes</taxon>
        <taxon>Micrococcales</taxon>
        <taxon>Microbacteriaceae</taxon>
        <taxon>Pseudoclavibacter</taxon>
    </lineage>
</organism>
<proteinExistence type="inferred from homology"/>
<dbReference type="Gene3D" id="1.10.490.10">
    <property type="entry name" value="Globins"/>
    <property type="match status" value="1"/>
</dbReference>
<keyword evidence="1" id="KW-0813">Transport</keyword>
<dbReference type="InterPro" id="IPR044203">
    <property type="entry name" value="GlbO/GLB3-like"/>
</dbReference>
<dbReference type="PANTHER" id="PTHR47366:SF1">
    <property type="entry name" value="TWO-ON-TWO HEMOGLOBIN-3"/>
    <property type="match status" value="1"/>
</dbReference>
<dbReference type="Proteomes" id="UP001525379">
    <property type="component" value="Unassembled WGS sequence"/>
</dbReference>
<evidence type="ECO:0000256" key="2">
    <source>
        <dbReference type="ARBA" id="ARBA00022617"/>
    </source>
</evidence>
<comment type="caution">
    <text evidence="7">The sequence shown here is derived from an EMBL/GenBank/DDBJ whole genome shotgun (WGS) entry which is preliminary data.</text>
</comment>
<accession>A0ABT2HXU8</accession>
<gene>
    <name evidence="7" type="ORF">M3D15_07295</name>
</gene>
<evidence type="ECO:0000313" key="8">
    <source>
        <dbReference type="Proteomes" id="UP001525379"/>
    </source>
</evidence>
<evidence type="ECO:0000256" key="3">
    <source>
        <dbReference type="ARBA" id="ARBA00022723"/>
    </source>
</evidence>
<name>A0ABT2HXU8_9MICO</name>
<protein>
    <submittedName>
        <fullName evidence="7">Globin</fullName>
    </submittedName>
</protein>
<dbReference type="PANTHER" id="PTHR47366">
    <property type="entry name" value="TWO-ON-TWO HEMOGLOBIN-3"/>
    <property type="match status" value="1"/>
</dbReference>
<dbReference type="SUPFAM" id="SSF46458">
    <property type="entry name" value="Globin-like"/>
    <property type="match status" value="1"/>
</dbReference>
<evidence type="ECO:0000256" key="1">
    <source>
        <dbReference type="ARBA" id="ARBA00022448"/>
    </source>
</evidence>
<dbReference type="Pfam" id="PF01152">
    <property type="entry name" value="Bac_globin"/>
    <property type="match status" value="1"/>
</dbReference>
<evidence type="ECO:0000313" key="7">
    <source>
        <dbReference type="EMBL" id="MCT2043134.1"/>
    </source>
</evidence>
<dbReference type="CDD" id="cd14771">
    <property type="entry name" value="TrHb2_Mt-trHbO-like_O"/>
    <property type="match status" value="1"/>
</dbReference>
<keyword evidence="2" id="KW-0349">Heme</keyword>
<reference evidence="7 8" key="1">
    <citation type="submission" date="2022-04" db="EMBL/GenBank/DDBJ databases">
        <title>Human microbiome associated bacterial genomes.</title>
        <authorList>
            <person name="Sandstrom S."/>
            <person name="Salamzade R."/>
            <person name="Kalan L.R."/>
        </authorList>
    </citation>
    <scope>NUCLEOTIDE SEQUENCE [LARGE SCALE GENOMIC DNA]</scope>
    <source>
        <strain evidence="8">p3-SID1799</strain>
    </source>
</reference>
<dbReference type="InterPro" id="IPR009050">
    <property type="entry name" value="Globin-like_sf"/>
</dbReference>
<comment type="similarity">
    <text evidence="5">Belongs to the truncated hemoglobin family. Group II subfamily.</text>
</comment>
<sequence>MPTLYDEVGGEPFFQELVERFYARVREDEVLWPMYPADDLDGAIHRLATFLAQFFGGPSSYSAERGHPRLRMRHAPFHVNPEARDHWLEHMTRAVEEMGPAPIHREAMLDYFDRASRALINTFEPTPPVGERGPKGDTDLGILA</sequence>
<keyword evidence="8" id="KW-1185">Reference proteome</keyword>
<feature type="region of interest" description="Disordered" evidence="6">
    <location>
        <begin position="123"/>
        <end position="144"/>
    </location>
</feature>
<evidence type="ECO:0000256" key="4">
    <source>
        <dbReference type="ARBA" id="ARBA00023004"/>
    </source>
</evidence>
<keyword evidence="3" id="KW-0479">Metal-binding</keyword>
<evidence type="ECO:0000256" key="5">
    <source>
        <dbReference type="ARBA" id="ARBA00034496"/>
    </source>
</evidence>
<keyword evidence="4" id="KW-0408">Iron</keyword>
<dbReference type="InterPro" id="IPR012292">
    <property type="entry name" value="Globin/Proto"/>
</dbReference>
<dbReference type="EMBL" id="JALXSQ010000027">
    <property type="protein sequence ID" value="MCT2043134.1"/>
    <property type="molecule type" value="Genomic_DNA"/>
</dbReference>
<evidence type="ECO:0000256" key="6">
    <source>
        <dbReference type="SAM" id="MobiDB-lite"/>
    </source>
</evidence>